<evidence type="ECO:0000313" key="1">
    <source>
        <dbReference type="EMBL" id="CAF1046989.1"/>
    </source>
</evidence>
<protein>
    <submittedName>
        <fullName evidence="1">Uncharacterized protein</fullName>
    </submittedName>
</protein>
<organism evidence="1 2">
    <name type="scientific">Brachionus calyciflorus</name>
    <dbReference type="NCBI Taxonomy" id="104777"/>
    <lineage>
        <taxon>Eukaryota</taxon>
        <taxon>Metazoa</taxon>
        <taxon>Spiralia</taxon>
        <taxon>Gnathifera</taxon>
        <taxon>Rotifera</taxon>
        <taxon>Eurotatoria</taxon>
        <taxon>Monogononta</taxon>
        <taxon>Pseudotrocha</taxon>
        <taxon>Ploima</taxon>
        <taxon>Brachionidae</taxon>
        <taxon>Brachionus</taxon>
    </lineage>
</organism>
<dbReference type="Proteomes" id="UP000663879">
    <property type="component" value="Unassembled WGS sequence"/>
</dbReference>
<evidence type="ECO:0000313" key="2">
    <source>
        <dbReference type="Proteomes" id="UP000663879"/>
    </source>
</evidence>
<dbReference type="AlphaFoldDB" id="A0A814K6P4"/>
<proteinExistence type="predicted"/>
<name>A0A814K6P4_9BILA</name>
<comment type="caution">
    <text evidence="1">The sequence shown here is derived from an EMBL/GenBank/DDBJ whole genome shotgun (WGS) entry which is preliminary data.</text>
</comment>
<keyword evidence="2" id="KW-1185">Reference proteome</keyword>
<sequence>MIVLVENGQDYTLTNDEINLNFNNIQFGLRNKNQVSYSNLNFKLDFTTEVKNKLIHQQKILKHPHIDLQFRTINGQHDLVDHFQSKSSNNSFLDQLKSVFLNTKSYDPYYTVIYSVEDSKSENENKSDNDTDSESDIENENKIYFNSINIKQYSKYGLTCLHESIR</sequence>
<gene>
    <name evidence="1" type="ORF">OXX778_LOCUS18634</name>
</gene>
<reference evidence="1" key="1">
    <citation type="submission" date="2021-02" db="EMBL/GenBank/DDBJ databases">
        <authorList>
            <person name="Nowell W R."/>
        </authorList>
    </citation>
    <scope>NUCLEOTIDE SEQUENCE</scope>
    <source>
        <strain evidence="1">Ploen Becks lab</strain>
    </source>
</reference>
<accession>A0A814K6P4</accession>
<dbReference type="EMBL" id="CAJNOC010005252">
    <property type="protein sequence ID" value="CAF1046989.1"/>
    <property type="molecule type" value="Genomic_DNA"/>
</dbReference>